<dbReference type="SUPFAM" id="SSF53474">
    <property type="entry name" value="alpha/beta-Hydrolases"/>
    <property type="match status" value="1"/>
</dbReference>
<dbReference type="EMBL" id="FLQS01000007">
    <property type="protein sequence ID" value="SBS72838.1"/>
    <property type="molecule type" value="Genomic_DNA"/>
</dbReference>
<organism evidence="1">
    <name type="scientific">uncultured Mycobacterium sp</name>
    <dbReference type="NCBI Taxonomy" id="171292"/>
    <lineage>
        <taxon>Bacteria</taxon>
        <taxon>Bacillati</taxon>
        <taxon>Actinomycetota</taxon>
        <taxon>Actinomycetes</taxon>
        <taxon>Mycobacteriales</taxon>
        <taxon>Mycobacteriaceae</taxon>
        <taxon>Mycobacterium</taxon>
        <taxon>environmental samples</taxon>
    </lineage>
</organism>
<reference evidence="1" key="1">
    <citation type="submission" date="2016-03" db="EMBL/GenBank/DDBJ databases">
        <authorList>
            <person name="Ploux O."/>
        </authorList>
    </citation>
    <scope>NUCLEOTIDE SEQUENCE</scope>
    <source>
        <strain evidence="1">UC10</strain>
    </source>
</reference>
<protein>
    <recommendedName>
        <fullName evidence="2">Alpha/beta hydrolase</fullName>
    </recommendedName>
</protein>
<evidence type="ECO:0008006" key="2">
    <source>
        <dbReference type="Google" id="ProtNLM"/>
    </source>
</evidence>
<accession>A0A1Y5PA97</accession>
<dbReference type="InterPro" id="IPR029058">
    <property type="entry name" value="AB_hydrolase_fold"/>
</dbReference>
<dbReference type="PANTHER" id="PTHR33428">
    <property type="entry name" value="CHLOROPHYLLASE-2, CHLOROPLASTIC"/>
    <property type="match status" value="1"/>
</dbReference>
<gene>
    <name evidence="1" type="ORF">MHPYR_150025</name>
</gene>
<dbReference type="PANTHER" id="PTHR33428:SF14">
    <property type="entry name" value="CARBOXYLESTERASE TYPE B DOMAIN-CONTAINING PROTEIN"/>
    <property type="match status" value="1"/>
</dbReference>
<dbReference type="AlphaFoldDB" id="A0A1Y5PA97"/>
<dbReference type="Gene3D" id="3.40.50.1820">
    <property type="entry name" value="alpha/beta hydrolase"/>
    <property type="match status" value="1"/>
</dbReference>
<sequence>MARTRKLFAALTRRGRHQVLRGDLAFAGLPGIVYTPASGFNLPGVAFGHDWLTDVDHYVKTLEHLASWGIVAAAPNTERGLAPSVLNLAFDLGTTLDIITGVRLGPGEISVHPTKLGLAGHGFGGSAAVFAAAGLAGAGATAPKAVAALFPSVTKPPAAQPAASLKVPGLVLSAPDDPQSLRTDALDLAGAWKASVLRIVSKAESAGLAEKRRFAGALGLPGSDRRTQKTARALLTGFLLYHLTGDKDYREFADPEALLPKTEPLDPEAPPVTTEEQIVALLK</sequence>
<evidence type="ECO:0000313" key="1">
    <source>
        <dbReference type="EMBL" id="SBS72838.1"/>
    </source>
</evidence>
<proteinExistence type="predicted"/>
<name>A0A1Y5PA97_9MYCO</name>